<dbReference type="AlphaFoldDB" id="A0A9Q3MH46"/>
<accession>A0A9Q3MH46</accession>
<reference evidence="1" key="1">
    <citation type="submission" date="2020-04" db="EMBL/GenBank/DDBJ databases">
        <title>Global-level population genomics: horizontal gene transfer, symbiosis and evolution in Rhizobia.</title>
        <authorList>
            <person name="Gai Y."/>
        </authorList>
    </citation>
    <scope>NUCLEOTIDE SEQUENCE</scope>
    <source>
        <strain evidence="1">BLR57</strain>
    </source>
</reference>
<protein>
    <submittedName>
        <fullName evidence="1">Uncharacterized protein</fullName>
    </submittedName>
</protein>
<dbReference type="RefSeq" id="WP_207240876.1">
    <property type="nucleotide sequence ID" value="NZ_CP071454.1"/>
</dbReference>
<organism evidence="1 2">
    <name type="scientific">Rhizobium lentis</name>
    <dbReference type="NCBI Taxonomy" id="1138194"/>
    <lineage>
        <taxon>Bacteria</taxon>
        <taxon>Pseudomonadati</taxon>
        <taxon>Pseudomonadota</taxon>
        <taxon>Alphaproteobacteria</taxon>
        <taxon>Hyphomicrobiales</taxon>
        <taxon>Rhizobiaceae</taxon>
        <taxon>Rhizobium/Agrobacterium group</taxon>
        <taxon>Rhizobium</taxon>
    </lineage>
</organism>
<dbReference type="GeneID" id="66140722"/>
<gene>
    <name evidence="1" type="ORF">HJB63_30215</name>
</gene>
<dbReference type="EMBL" id="JABDYC010000016">
    <property type="protein sequence ID" value="MBX5026792.1"/>
    <property type="molecule type" value="Genomic_DNA"/>
</dbReference>
<evidence type="ECO:0000313" key="2">
    <source>
        <dbReference type="Proteomes" id="UP000749740"/>
    </source>
</evidence>
<comment type="caution">
    <text evidence="1">The sequence shown here is derived from an EMBL/GenBank/DDBJ whole genome shotgun (WGS) entry which is preliminary data.</text>
</comment>
<evidence type="ECO:0000313" key="1">
    <source>
        <dbReference type="EMBL" id="MBX5026792.1"/>
    </source>
</evidence>
<dbReference type="Proteomes" id="UP000749740">
    <property type="component" value="Unassembled WGS sequence"/>
</dbReference>
<sequence>MLTLPIERIQKHLGEDEGYADERLLSKHLAKKIEAAVQGKKLCDHPIFAELDWSFLQSVPLFNVAHGLPQKIAEALQSPDARESAKELPFVTFLNCLRNGLSHGGILYLNDQGETSYGEASMLCFVSARQDRTPPKCHNRQGRCPTVIPTIRDLRLLRISESNFREFLGRWIDWLARAELTSIAAE</sequence>
<proteinExistence type="predicted"/>
<name>A0A9Q3MH46_9HYPH</name>